<dbReference type="Gene3D" id="3.40.720.10">
    <property type="entry name" value="Alkaline Phosphatase, subunit A"/>
    <property type="match status" value="1"/>
</dbReference>
<accession>A0ABR9XTS0</accession>
<dbReference type="InterPro" id="IPR017850">
    <property type="entry name" value="Alkaline_phosphatase_core_sf"/>
</dbReference>
<sequence length="475" mass="50667">MQRFFQVRFFRAAIACLLLVISACAARSSDPSSSTGAPRYIFFFIGDGMGMAQISLGAAVCGEEAVSAIRSLPVTGMISTSARDRYVTGSAAAGTALATGSRTAIGRISRTADNASDLTTLLELAEEQGMRTGVVSSVSLDHATPACFYAHAESRHQYERIASMMAESSVDYFGGGYVKADMSVDGVAKNGFPEIMRSSGFRVTRNAEELQSVTPGERVWAFDDVDRKAAMAYEIDRSDSALSLADYTRHGIRLLDNPRGFFMMVEGGKIDWACHANDGATTALDVRAFNDAVAEALRFYREHPDETLIIVTADHECGGLGLGNNETGYEGDPALLSYQQLSLERMSGKVSSWAEDGGVSLAMAYDSLRVFFGLGRVSADSALGLTAADSLQLNRAYQEAMDGYRDGEAYGKGDPLTMTAAALLNSRAGIGWTTRSHTAVDVPVFAAGTGAGQFSGYSTNSGLARRLMQVCGWSE</sequence>
<organism evidence="4 5">
    <name type="scientific">Prosthecochloris ethylica</name>
    <dbReference type="NCBI Taxonomy" id="2743976"/>
    <lineage>
        <taxon>Bacteria</taxon>
        <taxon>Pseudomonadati</taxon>
        <taxon>Chlorobiota</taxon>
        <taxon>Chlorobiia</taxon>
        <taxon>Chlorobiales</taxon>
        <taxon>Chlorobiaceae</taxon>
        <taxon>Prosthecochloris</taxon>
    </lineage>
</organism>
<dbReference type="RefSeq" id="WP_175187628.1">
    <property type="nucleotide sequence ID" value="NZ_JABVZQ010000013.1"/>
</dbReference>
<evidence type="ECO:0000313" key="4">
    <source>
        <dbReference type="EMBL" id="MBF0637210.1"/>
    </source>
</evidence>
<evidence type="ECO:0000256" key="1">
    <source>
        <dbReference type="ARBA" id="ARBA00022553"/>
    </source>
</evidence>
<dbReference type="PANTHER" id="PTHR11596">
    <property type="entry name" value="ALKALINE PHOSPHATASE"/>
    <property type="match status" value="1"/>
</dbReference>
<dbReference type="SMART" id="SM00098">
    <property type="entry name" value="alkPPc"/>
    <property type="match status" value="1"/>
</dbReference>
<dbReference type="PRINTS" id="PR00113">
    <property type="entry name" value="ALKPHPHTASE"/>
</dbReference>
<evidence type="ECO:0000256" key="3">
    <source>
        <dbReference type="SAM" id="SignalP"/>
    </source>
</evidence>
<keyword evidence="1" id="KW-0597">Phosphoprotein</keyword>
<evidence type="ECO:0000256" key="2">
    <source>
        <dbReference type="RuleBase" id="RU003946"/>
    </source>
</evidence>
<gene>
    <name evidence="4" type="ORF">INT08_08510</name>
</gene>
<dbReference type="Gene3D" id="1.10.60.40">
    <property type="match status" value="1"/>
</dbReference>
<dbReference type="PANTHER" id="PTHR11596:SF5">
    <property type="entry name" value="ALKALINE PHOSPHATASE"/>
    <property type="match status" value="1"/>
</dbReference>
<dbReference type="Proteomes" id="UP000619838">
    <property type="component" value="Unassembled WGS sequence"/>
</dbReference>
<feature type="signal peptide" evidence="3">
    <location>
        <begin position="1"/>
        <end position="25"/>
    </location>
</feature>
<name>A0ABR9XTS0_9CHLB</name>
<proteinExistence type="inferred from homology"/>
<evidence type="ECO:0000313" key="5">
    <source>
        <dbReference type="Proteomes" id="UP000619838"/>
    </source>
</evidence>
<reference evidence="4 5" key="1">
    <citation type="journal article" date="2020" name="Microorganisms">
        <title>Simultaneous Genome Sequencing of Prosthecochloris ethylica and Desulfuromonas acetoxidans within a Syntrophic Mixture Reveals Unique Pili and Protein Interactions.</title>
        <authorList>
            <person name="Kyndt J.A."/>
            <person name="Van Beeumen J.J."/>
            <person name="Meyer T.E."/>
        </authorList>
    </citation>
    <scope>NUCLEOTIDE SEQUENCE [LARGE SCALE GENOMIC DNA]</scope>
    <source>
        <strain evidence="4 5">N3</strain>
    </source>
</reference>
<comment type="caution">
    <text evidence="4">The sequence shown here is derived from an EMBL/GenBank/DDBJ whole genome shotgun (WGS) entry which is preliminary data.</text>
</comment>
<keyword evidence="3" id="KW-0732">Signal</keyword>
<dbReference type="PROSITE" id="PS51257">
    <property type="entry name" value="PROKAR_LIPOPROTEIN"/>
    <property type="match status" value="1"/>
</dbReference>
<dbReference type="EMBL" id="JADGII010000014">
    <property type="protein sequence ID" value="MBF0637210.1"/>
    <property type="molecule type" value="Genomic_DNA"/>
</dbReference>
<dbReference type="Pfam" id="PF00245">
    <property type="entry name" value="Alk_phosphatase"/>
    <property type="match status" value="1"/>
</dbReference>
<protein>
    <submittedName>
        <fullName evidence="4">Alkaline phosphatase</fullName>
    </submittedName>
</protein>
<dbReference type="CDD" id="cd16012">
    <property type="entry name" value="ALP"/>
    <property type="match status" value="1"/>
</dbReference>
<dbReference type="InterPro" id="IPR001952">
    <property type="entry name" value="Alkaline_phosphatase"/>
</dbReference>
<keyword evidence="5" id="KW-1185">Reference proteome</keyword>
<feature type="chain" id="PRO_5046974590" evidence="3">
    <location>
        <begin position="26"/>
        <end position="475"/>
    </location>
</feature>
<comment type="similarity">
    <text evidence="2">Belongs to the alkaline phosphatase family.</text>
</comment>
<dbReference type="SUPFAM" id="SSF53649">
    <property type="entry name" value="Alkaline phosphatase-like"/>
    <property type="match status" value="1"/>
</dbReference>